<comment type="caution">
    <text evidence="1">The sequence shown here is derived from an EMBL/GenBank/DDBJ whole genome shotgun (WGS) entry which is preliminary data.</text>
</comment>
<evidence type="ECO:0000313" key="2">
    <source>
        <dbReference type="Proteomes" id="UP000297741"/>
    </source>
</evidence>
<name>A0ABY2KI20_9RHOB</name>
<evidence type="ECO:0000313" key="1">
    <source>
        <dbReference type="EMBL" id="TGD41953.1"/>
    </source>
</evidence>
<organism evidence="1 2">
    <name type="scientific">Pseudotabrizicola sediminis</name>
    <dbReference type="NCBI Taxonomy" id="2486418"/>
    <lineage>
        <taxon>Bacteria</taxon>
        <taxon>Pseudomonadati</taxon>
        <taxon>Pseudomonadota</taxon>
        <taxon>Alphaproteobacteria</taxon>
        <taxon>Rhodobacterales</taxon>
        <taxon>Paracoccaceae</taxon>
        <taxon>Pseudotabrizicola</taxon>
    </lineage>
</organism>
<accession>A0ABY2KI20</accession>
<reference evidence="1 2" key="1">
    <citation type="submission" date="2018-11" db="EMBL/GenBank/DDBJ databases">
        <title>Tabrizicola sp. isolated from sediment of alpine lake.</title>
        <authorList>
            <person name="Liu Z."/>
        </authorList>
    </citation>
    <scope>NUCLEOTIDE SEQUENCE [LARGE SCALE GENOMIC DNA]</scope>
    <source>
        <strain evidence="1 2">DRYC-M-16</strain>
    </source>
</reference>
<protein>
    <submittedName>
        <fullName evidence="1">Uncharacterized protein</fullName>
    </submittedName>
</protein>
<keyword evidence="2" id="KW-1185">Reference proteome</keyword>
<dbReference type="RefSeq" id="WP_135433210.1">
    <property type="nucleotide sequence ID" value="NZ_RPEM01000013.1"/>
</dbReference>
<dbReference type="Proteomes" id="UP000297741">
    <property type="component" value="Unassembled WGS sequence"/>
</dbReference>
<gene>
    <name evidence="1" type="ORF">EEB11_16520</name>
</gene>
<sequence length="109" mass="12186">MTAANQLLQLHRIAQLLRDRDLMRLSVASSRKRQTEALLAALDKTQTGGVLDPIVAAQVVDRFGLWTTNRRILLNQQLARDTAEWIALHSAAQRSFGQADVLGKLTLKR</sequence>
<proteinExistence type="predicted"/>
<dbReference type="EMBL" id="RPEM01000013">
    <property type="protein sequence ID" value="TGD41953.1"/>
    <property type="molecule type" value="Genomic_DNA"/>
</dbReference>